<dbReference type="InterPro" id="IPR014710">
    <property type="entry name" value="RmlC-like_jellyroll"/>
</dbReference>
<evidence type="ECO:0000256" key="1">
    <source>
        <dbReference type="SAM" id="MobiDB-lite"/>
    </source>
</evidence>
<name>A0A515DGG0_9BURK</name>
<dbReference type="InterPro" id="IPR018490">
    <property type="entry name" value="cNMP-bd_dom_sf"/>
</dbReference>
<gene>
    <name evidence="3" type="ORF">EUB48_20730</name>
</gene>
<feature type="compositionally biased region" description="Low complexity" evidence="1">
    <location>
        <begin position="11"/>
        <end position="20"/>
    </location>
</feature>
<sequence>MFKTLFGRNPASSSHSNNHSARLRALEGSASADKAAAMLIGPAALMQLSHDEARIVVSYMRPHRIDQGTIFIREGDVDKTDFMLLVLHGEVTVETIVVSRSEPITLTVLGPGRVIGEMGLLDGEPRAASCTATTDVHGAILTRGGLAQLLDDDPRTAAKLMMAISLRLAVRLRESTDKLKMYTQLTQAMQQEINQPTVQ</sequence>
<dbReference type="RefSeq" id="WP_142820943.1">
    <property type="nucleotide sequence ID" value="NZ_CP035503.1"/>
</dbReference>
<dbReference type="OrthoDB" id="8589195at2"/>
<dbReference type="Proteomes" id="UP000316798">
    <property type="component" value="Chromosome"/>
</dbReference>
<dbReference type="PROSITE" id="PS50042">
    <property type="entry name" value="CNMP_BINDING_3"/>
    <property type="match status" value="1"/>
</dbReference>
<protein>
    <submittedName>
        <fullName evidence="3">Cyclic nucleotide-binding domain-containing protein</fullName>
    </submittedName>
</protein>
<evidence type="ECO:0000313" key="3">
    <source>
        <dbReference type="EMBL" id="QDL39479.1"/>
    </source>
</evidence>
<dbReference type="Gene3D" id="2.60.120.10">
    <property type="entry name" value="Jelly Rolls"/>
    <property type="match status" value="1"/>
</dbReference>
<dbReference type="SUPFAM" id="SSF51206">
    <property type="entry name" value="cAMP-binding domain-like"/>
    <property type="match status" value="1"/>
</dbReference>
<evidence type="ECO:0000259" key="2">
    <source>
        <dbReference type="PROSITE" id="PS50042"/>
    </source>
</evidence>
<organism evidence="3 4">
    <name type="scientific">Rhodoferax sediminis</name>
    <dbReference type="NCBI Taxonomy" id="2509614"/>
    <lineage>
        <taxon>Bacteria</taxon>
        <taxon>Pseudomonadati</taxon>
        <taxon>Pseudomonadota</taxon>
        <taxon>Betaproteobacteria</taxon>
        <taxon>Burkholderiales</taxon>
        <taxon>Comamonadaceae</taxon>
        <taxon>Rhodoferax</taxon>
    </lineage>
</organism>
<feature type="domain" description="Cyclic nucleotide-binding" evidence="2">
    <location>
        <begin position="44"/>
        <end position="150"/>
    </location>
</feature>
<reference evidence="3 4" key="1">
    <citation type="submission" date="2019-01" db="EMBL/GenBank/DDBJ databases">
        <title>Genomic insights into a novel species Rhodoferax sp.</title>
        <authorList>
            <person name="Jin L."/>
        </authorList>
    </citation>
    <scope>NUCLEOTIDE SEQUENCE [LARGE SCALE GENOMIC DNA]</scope>
    <source>
        <strain evidence="3 4">CHu59-6-5</strain>
    </source>
</reference>
<feature type="region of interest" description="Disordered" evidence="1">
    <location>
        <begin position="1"/>
        <end position="20"/>
    </location>
</feature>
<dbReference type="InterPro" id="IPR000595">
    <property type="entry name" value="cNMP-bd_dom"/>
</dbReference>
<dbReference type="KEGG" id="rhf:EUB48_20730"/>
<dbReference type="AlphaFoldDB" id="A0A515DGG0"/>
<dbReference type="EMBL" id="CP035503">
    <property type="protein sequence ID" value="QDL39479.1"/>
    <property type="molecule type" value="Genomic_DNA"/>
</dbReference>
<dbReference type="SMART" id="SM00100">
    <property type="entry name" value="cNMP"/>
    <property type="match status" value="1"/>
</dbReference>
<dbReference type="Pfam" id="PF00027">
    <property type="entry name" value="cNMP_binding"/>
    <property type="match status" value="1"/>
</dbReference>
<proteinExistence type="predicted"/>
<dbReference type="CDD" id="cd00038">
    <property type="entry name" value="CAP_ED"/>
    <property type="match status" value="1"/>
</dbReference>
<keyword evidence="4" id="KW-1185">Reference proteome</keyword>
<accession>A0A515DGG0</accession>
<evidence type="ECO:0000313" key="4">
    <source>
        <dbReference type="Proteomes" id="UP000316798"/>
    </source>
</evidence>